<protein>
    <submittedName>
        <fullName evidence="1">Uncharacterized protein</fullName>
    </submittedName>
</protein>
<dbReference type="EMBL" id="JAJEPW010000008">
    <property type="protein sequence ID" value="MCC2128745.1"/>
    <property type="molecule type" value="Genomic_DNA"/>
</dbReference>
<sequence>MVIALFGDSCTGKSTIAAALAPSLSAEVFSGKDYLKLAKSESVAAALFQKKLRGEETILYVISEKDQLALLPEGCVRVLVTAGLATIKERFAARMHGNLPAPVAAMLERKYGRFETEAHDLRVDTDAVSAEEAANEIRLLLNRGERDAQN</sequence>
<dbReference type="SUPFAM" id="SSF52540">
    <property type="entry name" value="P-loop containing nucleoside triphosphate hydrolases"/>
    <property type="match status" value="1"/>
</dbReference>
<name>A0AAE3AF45_9FIRM</name>
<gene>
    <name evidence="1" type="ORF">LKD37_04270</name>
</gene>
<reference evidence="1" key="1">
    <citation type="submission" date="2021-10" db="EMBL/GenBank/DDBJ databases">
        <title>Anaerobic single-cell dispensing facilitates the cultivation of human gut bacteria.</title>
        <authorList>
            <person name="Afrizal A."/>
        </authorList>
    </citation>
    <scope>NUCLEOTIDE SEQUENCE</scope>
    <source>
        <strain evidence="1">CLA-AA-H272</strain>
    </source>
</reference>
<accession>A0AAE3AF45</accession>
<dbReference type="AlphaFoldDB" id="A0AAE3AF45"/>
<dbReference type="InterPro" id="IPR027417">
    <property type="entry name" value="P-loop_NTPase"/>
</dbReference>
<comment type="caution">
    <text evidence="1">The sequence shown here is derived from an EMBL/GenBank/DDBJ whole genome shotgun (WGS) entry which is preliminary data.</text>
</comment>
<keyword evidence="2" id="KW-1185">Reference proteome</keyword>
<evidence type="ECO:0000313" key="2">
    <source>
        <dbReference type="Proteomes" id="UP001199319"/>
    </source>
</evidence>
<dbReference type="Gene3D" id="3.40.50.300">
    <property type="entry name" value="P-loop containing nucleotide triphosphate hydrolases"/>
    <property type="match status" value="1"/>
</dbReference>
<evidence type="ECO:0000313" key="1">
    <source>
        <dbReference type="EMBL" id="MCC2128745.1"/>
    </source>
</evidence>
<dbReference type="Proteomes" id="UP001199319">
    <property type="component" value="Unassembled WGS sequence"/>
</dbReference>
<dbReference type="RefSeq" id="WP_302928053.1">
    <property type="nucleotide sequence ID" value="NZ_JAJEPW010000008.1"/>
</dbReference>
<proteinExistence type="predicted"/>
<organism evidence="1 2">
    <name type="scientific">Brotocaccenecus cirricatena</name>
    <dbReference type="NCBI Taxonomy" id="3064195"/>
    <lineage>
        <taxon>Bacteria</taxon>
        <taxon>Bacillati</taxon>
        <taxon>Bacillota</taxon>
        <taxon>Clostridia</taxon>
        <taxon>Eubacteriales</taxon>
        <taxon>Oscillospiraceae</taxon>
        <taxon>Brotocaccenecus</taxon>
    </lineage>
</organism>